<dbReference type="NCBIfam" id="TIGR00585">
    <property type="entry name" value="mutl"/>
    <property type="match status" value="1"/>
</dbReference>
<dbReference type="PROSITE" id="PS00058">
    <property type="entry name" value="DNA_MISMATCH_REPAIR_1"/>
    <property type="match status" value="1"/>
</dbReference>
<dbReference type="Pfam" id="PF01119">
    <property type="entry name" value="DNA_mis_repair"/>
    <property type="match status" value="1"/>
</dbReference>
<dbReference type="PANTHER" id="PTHR10073:SF12">
    <property type="entry name" value="DNA MISMATCH REPAIR PROTEIN MLH1"/>
    <property type="match status" value="1"/>
</dbReference>
<feature type="region of interest" description="Disordered" evidence="6">
    <location>
        <begin position="399"/>
        <end position="469"/>
    </location>
</feature>
<sequence>MKNVINLLPDNIANQIAAGEVIQRPASVIKELVENSIDAGATEIEIEVLDAGRTLLRVIDNGKGMSPIDARMAFERHATSKIKTADDLFRLCTMGFRGEALPSIAAVAEVELITRQHDEDTGVRIELKGGRVISNEIATCPPGSIFSVKNIFHEIPARRKFLKTNDTEFRRIQTEIYRIAAVCPQIRFRLLHQEKVIFDYHPGELKKRLLDLFGHRLESKILKIEAETPLVRICGFTSAPSECRKRGAQQYFFVNDRFMKHSYFHRMLMNAYEGMIPSGDMPDYFIYLYVDPSSIDVNIHPTKTEIKFENETYIGQILNTVLRETLMKGAVAHAIDFTQDKIDIPNYKSLSDNELVEPNIGGENTDYIPSFDPDDYKDFGGFELEKDVEWEAFYKDFEKDSGITTSPPGGIRVKRRTSSLSSSVSQEPETAASVFTSRSSSLKPDDTTHTDSLLTPAPQERESLSDEPERESLIILRQRYIITMDEDSLSIIDAHQAARAISHHKYMARLLASKPVSQPLMFPELLTLNTQEAHLLHRYMDELSEVGYDLTDMGGNTFSLVAIPEGMPTDPDLLVQILYESKHLEKKSKEIVLEQIVASMVKALHKRVTPILRKQEAQKLLYSLRKLSETRVTFDGHTIFSKITAEEIQKRFG</sequence>
<dbReference type="CDD" id="cd00782">
    <property type="entry name" value="MutL_Trans"/>
    <property type="match status" value="1"/>
</dbReference>
<evidence type="ECO:0000256" key="6">
    <source>
        <dbReference type="SAM" id="MobiDB-lite"/>
    </source>
</evidence>
<dbReference type="PANTHER" id="PTHR10073">
    <property type="entry name" value="DNA MISMATCH REPAIR PROTEIN MLH, PMS, MUTL"/>
    <property type="match status" value="1"/>
</dbReference>
<evidence type="ECO:0000259" key="7">
    <source>
        <dbReference type="SMART" id="SM00853"/>
    </source>
</evidence>
<protein>
    <recommendedName>
        <fullName evidence="2 5">DNA mismatch repair protein MutL</fullName>
    </recommendedName>
</protein>
<dbReference type="Gene3D" id="3.30.230.10">
    <property type="match status" value="1"/>
</dbReference>
<name>A0ABR4XMC2_9PORP</name>
<evidence type="ECO:0000259" key="8">
    <source>
        <dbReference type="SMART" id="SM01340"/>
    </source>
</evidence>
<evidence type="ECO:0000313" key="9">
    <source>
        <dbReference type="EMBL" id="KGN93265.1"/>
    </source>
</evidence>
<dbReference type="RefSeq" id="WP_036788569.1">
    <property type="nucleotide sequence ID" value="NZ_JQZV01000003.1"/>
</dbReference>
<dbReference type="HAMAP" id="MF_00149">
    <property type="entry name" value="DNA_mis_repair"/>
    <property type="match status" value="1"/>
</dbReference>
<dbReference type="InterPro" id="IPR037198">
    <property type="entry name" value="MutL_C_sf"/>
</dbReference>
<keyword evidence="4 5" id="KW-0234">DNA repair</keyword>
<dbReference type="InterPro" id="IPR014721">
    <property type="entry name" value="Ribsml_uS5_D2-typ_fold_subgr"/>
</dbReference>
<proteinExistence type="inferred from homology"/>
<dbReference type="Gene3D" id="3.30.565.10">
    <property type="entry name" value="Histidine kinase-like ATPase, C-terminal domain"/>
    <property type="match status" value="1"/>
</dbReference>
<comment type="function">
    <text evidence="5">This protein is involved in the repair of mismatches in DNA. It is required for dam-dependent methyl-directed DNA mismatch repair. May act as a 'molecular matchmaker', a protein that promotes the formation of a stable complex between two or more DNA-binding proteins in an ATP-dependent manner without itself being part of a final effector complex.</text>
</comment>
<dbReference type="Pfam" id="PF08676">
    <property type="entry name" value="MutL_C"/>
    <property type="match status" value="1"/>
</dbReference>
<dbReference type="Gene3D" id="3.30.1370.100">
    <property type="entry name" value="MutL, C-terminal domain, regulatory subdomain"/>
    <property type="match status" value="1"/>
</dbReference>
<dbReference type="InterPro" id="IPR002099">
    <property type="entry name" value="MutL/Mlh/PMS"/>
</dbReference>
<gene>
    <name evidence="5" type="primary">mutL</name>
    <name evidence="9" type="ORF">HQ43_01005</name>
</gene>
<dbReference type="SUPFAM" id="SSF54211">
    <property type="entry name" value="Ribosomal protein S5 domain 2-like"/>
    <property type="match status" value="1"/>
</dbReference>
<dbReference type="InterPro" id="IPR020667">
    <property type="entry name" value="DNA_mismatch_repair_MutL"/>
</dbReference>
<dbReference type="InterPro" id="IPR013507">
    <property type="entry name" value="DNA_mismatch_S5_2-like"/>
</dbReference>
<evidence type="ECO:0000313" key="10">
    <source>
        <dbReference type="Proteomes" id="UP000030101"/>
    </source>
</evidence>
<evidence type="ECO:0000256" key="1">
    <source>
        <dbReference type="ARBA" id="ARBA00006082"/>
    </source>
</evidence>
<feature type="compositionally biased region" description="Polar residues" evidence="6">
    <location>
        <begin position="433"/>
        <end position="442"/>
    </location>
</feature>
<dbReference type="InterPro" id="IPR020568">
    <property type="entry name" value="Ribosomal_Su5_D2-typ_SF"/>
</dbReference>
<dbReference type="SUPFAM" id="SSF55874">
    <property type="entry name" value="ATPase domain of HSP90 chaperone/DNA topoisomerase II/histidine kinase"/>
    <property type="match status" value="1"/>
</dbReference>
<keyword evidence="10" id="KW-1185">Reference proteome</keyword>
<dbReference type="Pfam" id="PF13589">
    <property type="entry name" value="HATPase_c_3"/>
    <property type="match status" value="1"/>
</dbReference>
<comment type="similarity">
    <text evidence="1 5">Belongs to the DNA mismatch repair MutL/HexB family.</text>
</comment>
<dbReference type="SMART" id="SM00853">
    <property type="entry name" value="MutL_C"/>
    <property type="match status" value="1"/>
</dbReference>
<accession>A0ABR4XMC2</accession>
<evidence type="ECO:0000256" key="5">
    <source>
        <dbReference type="HAMAP-Rule" id="MF_00149"/>
    </source>
</evidence>
<dbReference type="CDD" id="cd16926">
    <property type="entry name" value="HATPase_MutL-MLH-PMS-like"/>
    <property type="match status" value="1"/>
</dbReference>
<dbReference type="EMBL" id="JQZV01000003">
    <property type="protein sequence ID" value="KGN93265.1"/>
    <property type="molecule type" value="Genomic_DNA"/>
</dbReference>
<evidence type="ECO:0000256" key="3">
    <source>
        <dbReference type="ARBA" id="ARBA00022763"/>
    </source>
</evidence>
<dbReference type="Gene3D" id="3.30.1540.20">
    <property type="entry name" value="MutL, C-terminal domain, dimerisation subdomain"/>
    <property type="match status" value="1"/>
</dbReference>
<dbReference type="InterPro" id="IPR042121">
    <property type="entry name" value="MutL_C_regsub"/>
</dbReference>
<comment type="caution">
    <text evidence="9">The sequence shown here is derived from an EMBL/GenBank/DDBJ whole genome shotgun (WGS) entry which is preliminary data.</text>
</comment>
<dbReference type="SMART" id="SM01340">
    <property type="entry name" value="DNA_mis_repair"/>
    <property type="match status" value="1"/>
</dbReference>
<dbReference type="InterPro" id="IPR042120">
    <property type="entry name" value="MutL_C_dimsub"/>
</dbReference>
<reference evidence="9 10" key="1">
    <citation type="submission" date="2014-08" db="EMBL/GenBank/DDBJ databases">
        <title>Porphyromonas canoris strain:OH2762 Genome sequencing.</title>
        <authorList>
            <person name="Wallis C."/>
            <person name="Deusch O."/>
            <person name="O'Flynn C."/>
            <person name="Davis I."/>
            <person name="Jospin G."/>
            <person name="Darling A.E."/>
            <person name="Coil D.A."/>
            <person name="Alexiev A."/>
            <person name="Horsfall A."/>
            <person name="Kirkwood N."/>
            <person name="Harris S."/>
            <person name="Eisen J.A."/>
        </authorList>
    </citation>
    <scope>NUCLEOTIDE SEQUENCE [LARGE SCALE GENOMIC DNA]</scope>
    <source>
        <strain evidence="10">COT-108 OH2762</strain>
    </source>
</reference>
<feature type="domain" description="DNA mismatch repair protein S5" evidence="8">
    <location>
        <begin position="209"/>
        <end position="327"/>
    </location>
</feature>
<feature type="domain" description="MutL C-terminal dimerisation" evidence="7">
    <location>
        <begin position="472"/>
        <end position="612"/>
    </location>
</feature>
<evidence type="ECO:0000256" key="4">
    <source>
        <dbReference type="ARBA" id="ARBA00023204"/>
    </source>
</evidence>
<dbReference type="SUPFAM" id="SSF118116">
    <property type="entry name" value="DNA mismatch repair protein MutL"/>
    <property type="match status" value="1"/>
</dbReference>
<keyword evidence="3 5" id="KW-0227">DNA damage</keyword>
<organism evidence="9 10">
    <name type="scientific">Porphyromonas canoris</name>
    <dbReference type="NCBI Taxonomy" id="36875"/>
    <lineage>
        <taxon>Bacteria</taxon>
        <taxon>Pseudomonadati</taxon>
        <taxon>Bacteroidota</taxon>
        <taxon>Bacteroidia</taxon>
        <taxon>Bacteroidales</taxon>
        <taxon>Porphyromonadaceae</taxon>
        <taxon>Porphyromonas</taxon>
    </lineage>
</organism>
<dbReference type="InterPro" id="IPR036890">
    <property type="entry name" value="HATPase_C_sf"/>
</dbReference>
<dbReference type="InterPro" id="IPR038973">
    <property type="entry name" value="MutL/Mlh/Pms-like"/>
</dbReference>
<dbReference type="InterPro" id="IPR014762">
    <property type="entry name" value="DNA_mismatch_repair_CS"/>
</dbReference>
<evidence type="ECO:0000256" key="2">
    <source>
        <dbReference type="ARBA" id="ARBA00021975"/>
    </source>
</evidence>
<dbReference type="InterPro" id="IPR014790">
    <property type="entry name" value="MutL_C"/>
</dbReference>
<dbReference type="Proteomes" id="UP000030101">
    <property type="component" value="Unassembled WGS sequence"/>
</dbReference>